<gene>
    <name evidence="3" type="ORF">LEMA_P081090.1</name>
</gene>
<dbReference type="OrthoDB" id="2153847at2759"/>
<dbReference type="EMBL" id="FP929134">
    <property type="protein sequence ID" value="CBX98870.1"/>
    <property type="molecule type" value="Genomic_DNA"/>
</dbReference>
<dbReference type="HOGENOM" id="CLU_1603028_0_0_1"/>
<feature type="signal peptide" evidence="2">
    <location>
        <begin position="1"/>
        <end position="16"/>
    </location>
</feature>
<dbReference type="OMA" id="NANEKQE"/>
<dbReference type="Proteomes" id="UP000002668">
    <property type="component" value="Genome"/>
</dbReference>
<evidence type="ECO:0000256" key="1">
    <source>
        <dbReference type="SAM" id="MobiDB-lite"/>
    </source>
</evidence>
<organism evidence="4">
    <name type="scientific">Leptosphaeria maculans (strain JN3 / isolate v23.1.3 / race Av1-4-5-6-7-8)</name>
    <name type="common">Blackleg fungus</name>
    <name type="synonym">Phoma lingam</name>
    <dbReference type="NCBI Taxonomy" id="985895"/>
    <lineage>
        <taxon>Eukaryota</taxon>
        <taxon>Fungi</taxon>
        <taxon>Dikarya</taxon>
        <taxon>Ascomycota</taxon>
        <taxon>Pezizomycotina</taxon>
        <taxon>Dothideomycetes</taxon>
        <taxon>Pleosporomycetidae</taxon>
        <taxon>Pleosporales</taxon>
        <taxon>Pleosporineae</taxon>
        <taxon>Leptosphaeriaceae</taxon>
        <taxon>Plenodomus</taxon>
        <taxon>Plenodomus lingam/Leptosphaeria maculans species complex</taxon>
    </lineage>
</organism>
<accession>E5A5H2</accession>
<keyword evidence="2" id="KW-0732">Signal</keyword>
<reference evidence="4" key="1">
    <citation type="journal article" date="2011" name="Nat. Commun.">
        <title>Effector diversification within compartments of the Leptosphaeria maculans genome affected by Repeat-Induced Point mutations.</title>
        <authorList>
            <person name="Rouxel T."/>
            <person name="Grandaubert J."/>
            <person name="Hane J.K."/>
            <person name="Hoede C."/>
            <person name="van de Wouw A.P."/>
            <person name="Couloux A."/>
            <person name="Dominguez V."/>
            <person name="Anthouard V."/>
            <person name="Bally P."/>
            <person name="Bourras S."/>
            <person name="Cozijnsen A.J."/>
            <person name="Ciuffetti L.M."/>
            <person name="Degrave A."/>
            <person name="Dilmaghani A."/>
            <person name="Duret L."/>
            <person name="Fudal I."/>
            <person name="Goodwin S.B."/>
            <person name="Gout L."/>
            <person name="Glaser N."/>
            <person name="Linglin J."/>
            <person name="Kema G.H.J."/>
            <person name="Lapalu N."/>
            <person name="Lawrence C.B."/>
            <person name="May K."/>
            <person name="Meyer M."/>
            <person name="Ollivier B."/>
            <person name="Poulain J."/>
            <person name="Schoch C.L."/>
            <person name="Simon A."/>
            <person name="Spatafora J.W."/>
            <person name="Stachowiak A."/>
            <person name="Turgeon B.G."/>
            <person name="Tyler B.M."/>
            <person name="Vincent D."/>
            <person name="Weissenbach J."/>
            <person name="Amselem J."/>
            <person name="Quesneville H."/>
            <person name="Oliver R.P."/>
            <person name="Wincker P."/>
            <person name="Balesdent M.-H."/>
            <person name="Howlett B.J."/>
        </authorList>
    </citation>
    <scope>NUCLEOTIDE SEQUENCE [LARGE SCALE GENOMIC DNA]</scope>
    <source>
        <strain evidence="4">JN3 / isolate v23.1.3 / race Av1-4-5-6-7-8</strain>
    </source>
</reference>
<dbReference type="VEuPathDB" id="FungiDB:LEMA_P081090.1"/>
<dbReference type="RefSeq" id="XP_003842349.1">
    <property type="nucleotide sequence ID" value="XM_003842301.1"/>
</dbReference>
<name>E5A5H2_LEPMJ</name>
<dbReference type="InParanoid" id="E5A5H2"/>
<proteinExistence type="predicted"/>
<feature type="region of interest" description="Disordered" evidence="1">
    <location>
        <begin position="114"/>
        <end position="166"/>
    </location>
</feature>
<protein>
    <submittedName>
        <fullName evidence="3">Predicted protein</fullName>
    </submittedName>
</protein>
<evidence type="ECO:0000256" key="2">
    <source>
        <dbReference type="SAM" id="SignalP"/>
    </source>
</evidence>
<evidence type="ECO:0000313" key="4">
    <source>
        <dbReference type="Proteomes" id="UP000002668"/>
    </source>
</evidence>
<dbReference type="GeneID" id="13282107"/>
<dbReference type="AlphaFoldDB" id="E5A5H2"/>
<dbReference type="eggNOG" id="ENOG502SWNU">
    <property type="taxonomic scope" value="Eukaryota"/>
</dbReference>
<dbReference type="STRING" id="985895.E5A5H2"/>
<sequence>MKTTLIIASILATAFGAPALSPATRRQADDNLQSFTGALGGIEATPVTDSGNAARPFQVKGDAFVNIGAALARSCDQQFNACANAANGGDATLSVSACSTQQNQCTASAQGSAVPAQGNANANSGSAGNANASNGDSNRNAASCKKKQKTKDNAKIGNANEKQETM</sequence>
<feature type="chain" id="PRO_5003192428" evidence="2">
    <location>
        <begin position="17"/>
        <end position="166"/>
    </location>
</feature>
<feature type="compositionally biased region" description="Low complexity" evidence="1">
    <location>
        <begin position="116"/>
        <end position="143"/>
    </location>
</feature>
<keyword evidence="4" id="KW-1185">Reference proteome</keyword>
<evidence type="ECO:0000313" key="3">
    <source>
        <dbReference type="EMBL" id="CBX98870.1"/>
    </source>
</evidence>